<dbReference type="GO" id="GO:0004072">
    <property type="term" value="F:aspartate kinase activity"/>
    <property type="evidence" value="ECO:0007669"/>
    <property type="project" value="InterPro"/>
</dbReference>
<gene>
    <name evidence="4" type="ORF">VLK81_00140</name>
</gene>
<reference evidence="4 5" key="1">
    <citation type="submission" date="2024-01" db="EMBL/GenBank/DDBJ databases">
        <title>Complete genome sequence of Citroniella saccharovorans strain M6.X9, isolated from human fecal sample.</title>
        <authorList>
            <person name="Cheng G."/>
            <person name="Westerholm M."/>
            <person name="Schnurer A."/>
        </authorList>
    </citation>
    <scope>NUCLEOTIDE SEQUENCE [LARGE SCALE GENOMIC DNA]</scope>
    <source>
        <strain evidence="4 5">DSM 29873</strain>
    </source>
</reference>
<dbReference type="InterPro" id="IPR018042">
    <property type="entry name" value="Aspartate_kinase_CS"/>
</dbReference>
<dbReference type="PANTHER" id="PTHR21499">
    <property type="entry name" value="ASPARTATE KINASE"/>
    <property type="match status" value="1"/>
</dbReference>
<feature type="coiled-coil region" evidence="2">
    <location>
        <begin position="56"/>
        <end position="83"/>
    </location>
</feature>
<dbReference type="Gene3D" id="3.40.1160.10">
    <property type="entry name" value="Acetylglutamate kinase-like"/>
    <property type="match status" value="1"/>
</dbReference>
<name>A0AAW9MN95_9FIRM</name>
<dbReference type="SUPFAM" id="SSF53633">
    <property type="entry name" value="Carbamate kinase-like"/>
    <property type="match status" value="1"/>
</dbReference>
<dbReference type="GO" id="GO:0009090">
    <property type="term" value="P:homoserine biosynthetic process"/>
    <property type="evidence" value="ECO:0007669"/>
    <property type="project" value="TreeGrafter"/>
</dbReference>
<dbReference type="AlphaFoldDB" id="A0AAW9MN95"/>
<evidence type="ECO:0000256" key="1">
    <source>
        <dbReference type="ARBA" id="ARBA00010122"/>
    </source>
</evidence>
<dbReference type="PROSITE" id="PS00324">
    <property type="entry name" value="ASPARTOKINASE"/>
    <property type="match status" value="1"/>
</dbReference>
<keyword evidence="5" id="KW-1185">Reference proteome</keyword>
<dbReference type="GO" id="GO:0005829">
    <property type="term" value="C:cytosol"/>
    <property type="evidence" value="ECO:0007669"/>
    <property type="project" value="TreeGrafter"/>
</dbReference>
<comment type="similarity">
    <text evidence="1">Belongs to the aspartokinase family.</text>
</comment>
<dbReference type="GO" id="GO:0009089">
    <property type="term" value="P:lysine biosynthetic process via diaminopimelate"/>
    <property type="evidence" value="ECO:0007669"/>
    <property type="project" value="TreeGrafter"/>
</dbReference>
<accession>A0AAW9MN95</accession>
<proteinExistence type="inferred from homology"/>
<keyword evidence="2" id="KW-0175">Coiled coil</keyword>
<evidence type="ECO:0000313" key="4">
    <source>
        <dbReference type="EMBL" id="MEB3428466.1"/>
    </source>
</evidence>
<dbReference type="Pfam" id="PF00696">
    <property type="entry name" value="AA_kinase"/>
    <property type="match status" value="1"/>
</dbReference>
<dbReference type="InterPro" id="IPR036393">
    <property type="entry name" value="AceGlu_kinase-like_sf"/>
</dbReference>
<evidence type="ECO:0000313" key="5">
    <source>
        <dbReference type="Proteomes" id="UP001357733"/>
    </source>
</evidence>
<sequence>MPKKVAKFGGSSLASSKQFEKVKKIAASGDRNIIVVSAPGKRYKDDIKVTDRLINLYDDKEKLSSLKERLESIKKEIKNTDYLIRENLDQISERYLDILGELKEDSLKDEIKYIIDSLYYEDSRDYIVSRGEYLNGKILAAYLGYEFLDAKDIIFLDGSKINEEKTEKAIREKIEPGKKYVIPGFYGNQGGKIGLLKRGGSDYTGSILASSLNCLLYENWTDVSGIMDKDPAKDKDAKAYKSLSYNELKKIIENGAQVYQEDALEPLIEKNIELKILNTNRPEDEGTVISD</sequence>
<evidence type="ECO:0000259" key="3">
    <source>
        <dbReference type="Pfam" id="PF00696"/>
    </source>
</evidence>
<dbReference type="RefSeq" id="WP_324618891.1">
    <property type="nucleotide sequence ID" value="NZ_JAYKOT010000001.1"/>
</dbReference>
<dbReference type="Proteomes" id="UP001357733">
    <property type="component" value="Unassembled WGS sequence"/>
</dbReference>
<dbReference type="EMBL" id="JAYKOT010000001">
    <property type="protein sequence ID" value="MEB3428466.1"/>
    <property type="molecule type" value="Genomic_DNA"/>
</dbReference>
<comment type="caution">
    <text evidence="4">The sequence shown here is derived from an EMBL/GenBank/DDBJ whole genome shotgun (WGS) entry which is preliminary data.</text>
</comment>
<dbReference type="PANTHER" id="PTHR21499:SF67">
    <property type="entry name" value="ASPARTOKINASE 3"/>
    <property type="match status" value="1"/>
</dbReference>
<evidence type="ECO:0000256" key="2">
    <source>
        <dbReference type="SAM" id="Coils"/>
    </source>
</evidence>
<organism evidence="4 5">
    <name type="scientific">Citroniella saccharovorans</name>
    <dbReference type="NCBI Taxonomy" id="2053367"/>
    <lineage>
        <taxon>Bacteria</taxon>
        <taxon>Bacillati</taxon>
        <taxon>Bacillota</taxon>
        <taxon>Tissierellia</taxon>
        <taxon>Tissierellales</taxon>
        <taxon>Peptoniphilaceae</taxon>
        <taxon>Citroniella</taxon>
    </lineage>
</organism>
<protein>
    <submittedName>
        <fullName evidence="4">Amino acid kinase</fullName>
    </submittedName>
</protein>
<feature type="domain" description="Aspartate/glutamate/uridylate kinase" evidence="3">
    <location>
        <begin position="4"/>
        <end position="278"/>
    </location>
</feature>
<keyword evidence="4" id="KW-0808">Transferase</keyword>
<keyword evidence="4" id="KW-0418">Kinase</keyword>
<dbReference type="InterPro" id="IPR001048">
    <property type="entry name" value="Asp/Glu/Uridylate_kinase"/>
</dbReference>